<evidence type="ECO:0000256" key="6">
    <source>
        <dbReference type="SAM" id="MobiDB-lite"/>
    </source>
</evidence>
<feature type="transmembrane region" description="Helical" evidence="7">
    <location>
        <begin position="53"/>
        <end position="76"/>
    </location>
</feature>
<dbReference type="Proteomes" id="UP001645859">
    <property type="component" value="Unassembled WGS sequence"/>
</dbReference>
<feature type="transmembrane region" description="Helical" evidence="7">
    <location>
        <begin position="111"/>
        <end position="130"/>
    </location>
</feature>
<dbReference type="Pfam" id="PF07690">
    <property type="entry name" value="MFS_1"/>
    <property type="match status" value="1"/>
</dbReference>
<dbReference type="InterPro" id="IPR020846">
    <property type="entry name" value="MFS_dom"/>
</dbReference>
<feature type="transmembrane region" description="Helical" evidence="7">
    <location>
        <begin position="279"/>
        <end position="296"/>
    </location>
</feature>
<dbReference type="InterPro" id="IPR011701">
    <property type="entry name" value="MFS"/>
</dbReference>
<dbReference type="PANTHER" id="PTHR43124:SF3">
    <property type="entry name" value="CHLORAMPHENICOL EFFLUX PUMP RV0191"/>
    <property type="match status" value="1"/>
</dbReference>
<comment type="subcellular location">
    <subcellularLocation>
        <location evidence="1">Cell membrane</location>
        <topology evidence="1">Multi-pass membrane protein</topology>
    </subcellularLocation>
</comment>
<feature type="transmembrane region" description="Helical" evidence="7">
    <location>
        <begin position="142"/>
        <end position="160"/>
    </location>
</feature>
<feature type="transmembrane region" description="Helical" evidence="7">
    <location>
        <begin position="19"/>
        <end position="41"/>
    </location>
</feature>
<dbReference type="PANTHER" id="PTHR43124">
    <property type="entry name" value="PURINE EFFLUX PUMP PBUE"/>
    <property type="match status" value="1"/>
</dbReference>
<feature type="transmembrane region" description="Helical" evidence="7">
    <location>
        <begin position="83"/>
        <end position="105"/>
    </location>
</feature>
<evidence type="ECO:0000256" key="5">
    <source>
        <dbReference type="ARBA" id="ARBA00023136"/>
    </source>
</evidence>
<protein>
    <submittedName>
        <fullName evidence="9">MFS transporter</fullName>
    </submittedName>
</protein>
<feature type="compositionally biased region" description="Low complexity" evidence="6">
    <location>
        <begin position="391"/>
        <end position="405"/>
    </location>
</feature>
<evidence type="ECO:0000256" key="3">
    <source>
        <dbReference type="ARBA" id="ARBA00022692"/>
    </source>
</evidence>
<accession>A0ABS1SEL7</accession>
<dbReference type="InterPro" id="IPR036259">
    <property type="entry name" value="MFS_trans_sf"/>
</dbReference>
<dbReference type="CDD" id="cd17324">
    <property type="entry name" value="MFS_NepI_like"/>
    <property type="match status" value="1"/>
</dbReference>
<feature type="transmembrane region" description="Helical" evidence="7">
    <location>
        <begin position="368"/>
        <end position="387"/>
    </location>
</feature>
<keyword evidence="10" id="KW-1185">Reference proteome</keyword>
<evidence type="ECO:0000256" key="7">
    <source>
        <dbReference type="SAM" id="Phobius"/>
    </source>
</evidence>
<dbReference type="SUPFAM" id="SSF103473">
    <property type="entry name" value="MFS general substrate transporter"/>
    <property type="match status" value="1"/>
</dbReference>
<keyword evidence="5 7" id="KW-0472">Membrane</keyword>
<keyword evidence="2" id="KW-1003">Cell membrane</keyword>
<keyword evidence="3 7" id="KW-0812">Transmembrane</keyword>
<name>A0ABS1SEL7_9MICO</name>
<reference evidence="9 10" key="1">
    <citation type="submission" date="2018-09" db="EMBL/GenBank/DDBJ databases">
        <title>Comparative genomics of Leucobacter spp.</title>
        <authorList>
            <person name="Reis A.C."/>
            <person name="Kolvenbach B.A."/>
            <person name="Corvini P.F.X."/>
            <person name="Nunes O.C."/>
        </authorList>
    </citation>
    <scope>NUCLEOTIDE SEQUENCE [LARGE SCALE GENOMIC DNA]</scope>
    <source>
        <strain evidence="9 10">TAN 31504</strain>
    </source>
</reference>
<sequence length="420" mass="41789">MHVDVPTTAAHTRSSFLPVWAVTGATFLVVTSEMMPVGVLSPLAASLQISHGLAGMSLTVTGLIAAVVSTLAPILARRVDRRAILVGFMVALAAANALTACAPNFATLAGARVLLGIAMGMVWGLAAGLGPRLVSGARVGRATTLVFSGVAIASVLGVPLGTAVAEFAGWRAAFWGLAALGIVSSVLLRALLPPLPAAESVRLGTVFGVLRTPGVAWGLAITGLVVLAHFSGYTYVRPVLESAFGIAASAVAGVLLVYGIAGVAGNFVLGAVAGRSPRFAVLLAVGAVAAATWGIAAISEPVSGLVFALVVVWGLGYGGVSVSTQSWTAAADPGRVEASAAIWAGVFNASIAVGSAIGGIAVNVSGPRAAMLLAGLLAVAAWGLAGATRPVPRAARSGHPAAAARATRRRARASSRPDEA</sequence>
<feature type="transmembrane region" description="Helical" evidence="7">
    <location>
        <begin position="242"/>
        <end position="272"/>
    </location>
</feature>
<feature type="transmembrane region" description="Helical" evidence="7">
    <location>
        <begin position="341"/>
        <end position="362"/>
    </location>
</feature>
<feature type="domain" description="Major facilitator superfamily (MFS) profile" evidence="8">
    <location>
        <begin position="18"/>
        <end position="393"/>
    </location>
</feature>
<evidence type="ECO:0000313" key="9">
    <source>
        <dbReference type="EMBL" id="MBL3677939.1"/>
    </source>
</evidence>
<dbReference type="RefSeq" id="WP_202343192.1">
    <property type="nucleotide sequence ID" value="NZ_BAAAPI010000016.1"/>
</dbReference>
<proteinExistence type="predicted"/>
<dbReference type="InterPro" id="IPR050189">
    <property type="entry name" value="MFS_Efflux_Transporters"/>
</dbReference>
<dbReference type="PROSITE" id="PS50850">
    <property type="entry name" value="MFS"/>
    <property type="match status" value="1"/>
</dbReference>
<feature type="transmembrane region" description="Helical" evidence="7">
    <location>
        <begin position="302"/>
        <end position="320"/>
    </location>
</feature>
<gene>
    <name evidence="9" type="ORF">D3230_01280</name>
</gene>
<evidence type="ECO:0000256" key="4">
    <source>
        <dbReference type="ARBA" id="ARBA00022989"/>
    </source>
</evidence>
<evidence type="ECO:0000313" key="10">
    <source>
        <dbReference type="Proteomes" id="UP001645859"/>
    </source>
</evidence>
<dbReference type="Gene3D" id="1.20.1250.20">
    <property type="entry name" value="MFS general substrate transporter like domains"/>
    <property type="match status" value="2"/>
</dbReference>
<evidence type="ECO:0000256" key="1">
    <source>
        <dbReference type="ARBA" id="ARBA00004651"/>
    </source>
</evidence>
<dbReference type="EMBL" id="QYAC01000001">
    <property type="protein sequence ID" value="MBL3677939.1"/>
    <property type="molecule type" value="Genomic_DNA"/>
</dbReference>
<feature type="region of interest" description="Disordered" evidence="6">
    <location>
        <begin position="391"/>
        <end position="420"/>
    </location>
</feature>
<organism evidence="9 10">
    <name type="scientific">Leucobacter chromiireducens subsp. solipictus</name>
    <dbReference type="NCBI Taxonomy" id="398235"/>
    <lineage>
        <taxon>Bacteria</taxon>
        <taxon>Bacillati</taxon>
        <taxon>Actinomycetota</taxon>
        <taxon>Actinomycetes</taxon>
        <taxon>Micrococcales</taxon>
        <taxon>Microbacteriaceae</taxon>
        <taxon>Leucobacter</taxon>
    </lineage>
</organism>
<feature type="transmembrane region" description="Helical" evidence="7">
    <location>
        <begin position="172"/>
        <end position="192"/>
    </location>
</feature>
<evidence type="ECO:0000256" key="2">
    <source>
        <dbReference type="ARBA" id="ARBA00022475"/>
    </source>
</evidence>
<keyword evidence="4 7" id="KW-1133">Transmembrane helix</keyword>
<feature type="transmembrane region" description="Helical" evidence="7">
    <location>
        <begin position="213"/>
        <end position="236"/>
    </location>
</feature>
<evidence type="ECO:0000259" key="8">
    <source>
        <dbReference type="PROSITE" id="PS50850"/>
    </source>
</evidence>
<comment type="caution">
    <text evidence="9">The sequence shown here is derived from an EMBL/GenBank/DDBJ whole genome shotgun (WGS) entry which is preliminary data.</text>
</comment>